<gene>
    <name evidence="10" type="ORF">GCM10011335_12930</name>
</gene>
<organism evidence="10 11">
    <name type="scientific">Aureimonas glaciei</name>
    <dbReference type="NCBI Taxonomy" id="1776957"/>
    <lineage>
        <taxon>Bacteria</taxon>
        <taxon>Pseudomonadati</taxon>
        <taxon>Pseudomonadota</taxon>
        <taxon>Alphaproteobacteria</taxon>
        <taxon>Hyphomicrobiales</taxon>
        <taxon>Aurantimonadaceae</taxon>
        <taxon>Aureimonas</taxon>
    </lineage>
</organism>
<comment type="similarity">
    <text evidence="2">Belongs to the binding-protein-dependent transport system permease family. CysTW subfamily.</text>
</comment>
<sequence>MTTAETVPQSPTRSLFPSLIPGFAGGLRGSWLGLVPFFGFCLLFLVLPIVYLVTGAFQNAEGAFTFDNFAALATPNIVAAYSLSIRLSLVSALLGTVAGVLLGYAVILGGLPRWVRPIFMTFSGVASNFAGIPLAFAFIATLGRIGLVTVVLRDVFGFNLYGAGFNLFSFWGVALTYLYFQMPLMLLIVAPALDGLKAEWREAAEILGASRRQYWQMVALPVLFPSILGCFLLLFANAFGTLATVYALTGSRFAVVPIVLFQQIQGNVLYNPNLGYALAVGMVVIMAVSNTLYLVLRTRAERWQK</sequence>
<keyword evidence="11" id="KW-1185">Reference proteome</keyword>
<dbReference type="AlphaFoldDB" id="A0A916XU12"/>
<feature type="transmembrane region" description="Helical" evidence="8">
    <location>
        <begin position="118"/>
        <end position="140"/>
    </location>
</feature>
<evidence type="ECO:0000313" key="10">
    <source>
        <dbReference type="EMBL" id="GGD11348.1"/>
    </source>
</evidence>
<feature type="transmembrane region" description="Helical" evidence="8">
    <location>
        <begin position="160"/>
        <end position="180"/>
    </location>
</feature>
<comment type="caution">
    <text evidence="10">The sequence shown here is derived from an EMBL/GenBank/DDBJ whole genome shotgun (WGS) entry which is preliminary data.</text>
</comment>
<dbReference type="PANTHER" id="PTHR42929">
    <property type="entry name" value="INNER MEMBRANE ABC TRANSPORTER PERMEASE PROTEIN YDCU-RELATED-RELATED"/>
    <property type="match status" value="1"/>
</dbReference>
<dbReference type="Pfam" id="PF00528">
    <property type="entry name" value="BPD_transp_1"/>
    <property type="match status" value="1"/>
</dbReference>
<feature type="transmembrane region" description="Helical" evidence="8">
    <location>
        <begin position="89"/>
        <end position="111"/>
    </location>
</feature>
<evidence type="ECO:0000256" key="4">
    <source>
        <dbReference type="ARBA" id="ARBA00022475"/>
    </source>
</evidence>
<feature type="transmembrane region" description="Helical" evidence="8">
    <location>
        <begin position="31"/>
        <end position="53"/>
    </location>
</feature>
<comment type="subcellular location">
    <subcellularLocation>
        <location evidence="1 8">Cell membrane</location>
        <topology evidence="1 8">Multi-pass membrane protein</topology>
    </subcellularLocation>
</comment>
<name>A0A916XU12_9HYPH</name>
<dbReference type="SUPFAM" id="SSF161098">
    <property type="entry name" value="MetI-like"/>
    <property type="match status" value="1"/>
</dbReference>
<evidence type="ECO:0000313" key="11">
    <source>
        <dbReference type="Proteomes" id="UP000613160"/>
    </source>
</evidence>
<evidence type="ECO:0000256" key="2">
    <source>
        <dbReference type="ARBA" id="ARBA00007069"/>
    </source>
</evidence>
<keyword evidence="4" id="KW-1003">Cell membrane</keyword>
<reference evidence="10" key="2">
    <citation type="submission" date="2020-09" db="EMBL/GenBank/DDBJ databases">
        <authorList>
            <person name="Sun Q."/>
            <person name="Zhou Y."/>
        </authorList>
    </citation>
    <scope>NUCLEOTIDE SEQUENCE</scope>
    <source>
        <strain evidence="10">CGMCC 1.15493</strain>
    </source>
</reference>
<evidence type="ECO:0000259" key="9">
    <source>
        <dbReference type="PROSITE" id="PS50928"/>
    </source>
</evidence>
<proteinExistence type="inferred from homology"/>
<dbReference type="PANTHER" id="PTHR42929:SF1">
    <property type="entry name" value="INNER MEMBRANE ABC TRANSPORTER PERMEASE PROTEIN YDCU-RELATED"/>
    <property type="match status" value="1"/>
</dbReference>
<keyword evidence="3 8" id="KW-0813">Transport</keyword>
<evidence type="ECO:0000256" key="5">
    <source>
        <dbReference type="ARBA" id="ARBA00022692"/>
    </source>
</evidence>
<dbReference type="PROSITE" id="PS50928">
    <property type="entry name" value="ABC_TM1"/>
    <property type="match status" value="1"/>
</dbReference>
<dbReference type="InterPro" id="IPR035906">
    <property type="entry name" value="MetI-like_sf"/>
</dbReference>
<keyword evidence="6 8" id="KW-1133">Transmembrane helix</keyword>
<feature type="domain" description="ABC transmembrane type-1" evidence="9">
    <location>
        <begin position="81"/>
        <end position="295"/>
    </location>
</feature>
<feature type="transmembrane region" description="Helical" evidence="8">
    <location>
        <begin position="218"/>
        <end position="239"/>
    </location>
</feature>
<protein>
    <submittedName>
        <fullName evidence="10">ABC transporter</fullName>
    </submittedName>
</protein>
<dbReference type="EMBL" id="BMJJ01000002">
    <property type="protein sequence ID" value="GGD11348.1"/>
    <property type="molecule type" value="Genomic_DNA"/>
</dbReference>
<dbReference type="CDD" id="cd06261">
    <property type="entry name" value="TM_PBP2"/>
    <property type="match status" value="1"/>
</dbReference>
<feature type="transmembrane region" description="Helical" evidence="8">
    <location>
        <begin position="274"/>
        <end position="296"/>
    </location>
</feature>
<evidence type="ECO:0000256" key="7">
    <source>
        <dbReference type="ARBA" id="ARBA00023136"/>
    </source>
</evidence>
<dbReference type="InterPro" id="IPR000515">
    <property type="entry name" value="MetI-like"/>
</dbReference>
<evidence type="ECO:0000256" key="1">
    <source>
        <dbReference type="ARBA" id="ARBA00004651"/>
    </source>
</evidence>
<evidence type="ECO:0000256" key="8">
    <source>
        <dbReference type="RuleBase" id="RU363032"/>
    </source>
</evidence>
<accession>A0A916XU12</accession>
<dbReference type="Gene3D" id="1.10.3720.10">
    <property type="entry name" value="MetI-like"/>
    <property type="match status" value="1"/>
</dbReference>
<reference evidence="10" key="1">
    <citation type="journal article" date="2014" name="Int. J. Syst. Evol. Microbiol.">
        <title>Complete genome sequence of Corynebacterium casei LMG S-19264T (=DSM 44701T), isolated from a smear-ripened cheese.</title>
        <authorList>
            <consortium name="US DOE Joint Genome Institute (JGI-PGF)"/>
            <person name="Walter F."/>
            <person name="Albersmeier A."/>
            <person name="Kalinowski J."/>
            <person name="Ruckert C."/>
        </authorList>
    </citation>
    <scope>NUCLEOTIDE SEQUENCE</scope>
    <source>
        <strain evidence="10">CGMCC 1.15493</strain>
    </source>
</reference>
<evidence type="ECO:0000256" key="6">
    <source>
        <dbReference type="ARBA" id="ARBA00022989"/>
    </source>
</evidence>
<dbReference type="GO" id="GO:0005886">
    <property type="term" value="C:plasma membrane"/>
    <property type="evidence" value="ECO:0007669"/>
    <property type="project" value="UniProtKB-SubCell"/>
</dbReference>
<dbReference type="GO" id="GO:0055085">
    <property type="term" value="P:transmembrane transport"/>
    <property type="evidence" value="ECO:0007669"/>
    <property type="project" value="InterPro"/>
</dbReference>
<feature type="transmembrane region" description="Helical" evidence="8">
    <location>
        <begin position="65"/>
        <end position="83"/>
    </location>
</feature>
<dbReference type="RefSeq" id="WP_188849739.1">
    <property type="nucleotide sequence ID" value="NZ_BMJJ01000002.1"/>
</dbReference>
<keyword evidence="5 8" id="KW-0812">Transmembrane</keyword>
<evidence type="ECO:0000256" key="3">
    <source>
        <dbReference type="ARBA" id="ARBA00022448"/>
    </source>
</evidence>
<keyword evidence="7 8" id="KW-0472">Membrane</keyword>
<dbReference type="Proteomes" id="UP000613160">
    <property type="component" value="Unassembled WGS sequence"/>
</dbReference>